<feature type="transmembrane region" description="Helical" evidence="1">
    <location>
        <begin position="52"/>
        <end position="71"/>
    </location>
</feature>
<feature type="transmembrane region" description="Helical" evidence="1">
    <location>
        <begin position="155"/>
        <end position="173"/>
    </location>
</feature>
<comment type="caution">
    <text evidence="2">The sequence shown here is derived from an EMBL/GenBank/DDBJ whole genome shotgun (WGS) entry which is preliminary data.</text>
</comment>
<evidence type="ECO:0000256" key="1">
    <source>
        <dbReference type="SAM" id="Phobius"/>
    </source>
</evidence>
<keyword evidence="1" id="KW-0812">Transmembrane</keyword>
<feature type="transmembrane region" description="Helical" evidence="1">
    <location>
        <begin position="78"/>
        <end position="102"/>
    </location>
</feature>
<reference evidence="2 3" key="1">
    <citation type="submission" date="2021-01" db="EMBL/GenBank/DDBJ databases">
        <title>WGS of actinomycetes isolated from Thailand.</title>
        <authorList>
            <person name="Thawai C."/>
        </authorList>
    </citation>
    <scope>NUCLEOTIDE SEQUENCE [LARGE SCALE GENOMIC DNA]</scope>
    <source>
        <strain evidence="2 3">LPG 2</strain>
    </source>
</reference>
<keyword evidence="3" id="KW-1185">Reference proteome</keyword>
<organism evidence="2 3">
    <name type="scientific">Nocardia acididurans</name>
    <dbReference type="NCBI Taxonomy" id="2802282"/>
    <lineage>
        <taxon>Bacteria</taxon>
        <taxon>Bacillati</taxon>
        <taxon>Actinomycetota</taxon>
        <taxon>Actinomycetes</taxon>
        <taxon>Mycobacteriales</taxon>
        <taxon>Nocardiaceae</taxon>
        <taxon>Nocardia</taxon>
    </lineage>
</organism>
<feature type="transmembrane region" description="Helical" evidence="1">
    <location>
        <begin position="295"/>
        <end position="316"/>
    </location>
</feature>
<proteinExistence type="predicted"/>
<feature type="transmembrane region" description="Helical" evidence="1">
    <location>
        <begin position="225"/>
        <end position="249"/>
    </location>
</feature>
<dbReference type="EMBL" id="JAERRJ010000002">
    <property type="protein sequence ID" value="MBL1073771.1"/>
    <property type="molecule type" value="Genomic_DNA"/>
</dbReference>
<gene>
    <name evidence="2" type="ORF">JK358_05135</name>
</gene>
<keyword evidence="1" id="KW-0472">Membrane</keyword>
<sequence>MTTASRTPAAGRLHRPLLMTTVLMAVLTVFCVFAMAFDDRMLLNESVWLKPMKFAIAFTLYAGTLAWLLSFPHKGKRLTWWMGAIFSLTAIVDVGFIVVQAARGTFSHFNDSEDAVNTIGQQIFQSGVPGLFLANLVIALVLSWQKITDRPTSRAIHAGLGIAVAGMFLGYFMGFTGKQQATDAYGKPVDLVAGHTVVEGQPALRDGVDTMPVTHWSTNGGDMRIAHFLGLHGIQILILASFALAWFAPRVPWLRGERARADLIWVLALGYSGLLAITFWQALRGQAVTAPDAATLGALAAVAAFVAAGFGLVYAVRGRAALVPSLTDAGTSADSEISAAAPRPVSASPMSR</sequence>
<evidence type="ECO:0000313" key="3">
    <source>
        <dbReference type="Proteomes" id="UP000602198"/>
    </source>
</evidence>
<feature type="transmembrane region" description="Helical" evidence="1">
    <location>
        <begin position="16"/>
        <end position="37"/>
    </location>
</feature>
<protein>
    <submittedName>
        <fullName evidence="2">Uncharacterized protein</fullName>
    </submittedName>
</protein>
<dbReference type="Proteomes" id="UP000602198">
    <property type="component" value="Unassembled WGS sequence"/>
</dbReference>
<dbReference type="RefSeq" id="WP_201944209.1">
    <property type="nucleotide sequence ID" value="NZ_JAERRJ010000002.1"/>
</dbReference>
<feature type="transmembrane region" description="Helical" evidence="1">
    <location>
        <begin position="261"/>
        <end position="283"/>
    </location>
</feature>
<accession>A0ABS1LZV0</accession>
<evidence type="ECO:0000313" key="2">
    <source>
        <dbReference type="EMBL" id="MBL1073771.1"/>
    </source>
</evidence>
<name>A0ABS1LZV0_9NOCA</name>
<feature type="transmembrane region" description="Helical" evidence="1">
    <location>
        <begin position="122"/>
        <end position="143"/>
    </location>
</feature>
<keyword evidence="1" id="KW-1133">Transmembrane helix</keyword>